<dbReference type="AlphaFoldDB" id="A0A2W0HDX1"/>
<accession>A0A2W0HDX1</accession>
<dbReference type="EMBL" id="PDOF01000001">
    <property type="protein sequence ID" value="PYZ98190.1"/>
    <property type="molecule type" value="Genomic_DNA"/>
</dbReference>
<dbReference type="OrthoDB" id="2695555at2"/>
<evidence type="ECO:0000313" key="2">
    <source>
        <dbReference type="Proteomes" id="UP000248066"/>
    </source>
</evidence>
<reference evidence="1 2" key="1">
    <citation type="submission" date="2017-10" db="EMBL/GenBank/DDBJ databases">
        <title>Bacillus sp. nov., a halophilic bacterium isolated from a Yangshapao Lake.</title>
        <authorList>
            <person name="Wang H."/>
        </authorList>
    </citation>
    <scope>NUCLEOTIDE SEQUENCE [LARGE SCALE GENOMIC DNA]</scope>
    <source>
        <strain evidence="1 2">YSP-3</strain>
    </source>
</reference>
<dbReference type="RefSeq" id="WP_110518010.1">
    <property type="nucleotide sequence ID" value="NZ_PDOF01000001.1"/>
</dbReference>
<comment type="caution">
    <text evidence="1">The sequence shown here is derived from an EMBL/GenBank/DDBJ whole genome shotgun (WGS) entry which is preliminary data.</text>
</comment>
<dbReference type="Proteomes" id="UP000248066">
    <property type="component" value="Unassembled WGS sequence"/>
</dbReference>
<name>A0A2W0HDX1_9BACI</name>
<keyword evidence="2" id="KW-1185">Reference proteome</keyword>
<evidence type="ECO:0000313" key="1">
    <source>
        <dbReference type="EMBL" id="PYZ98190.1"/>
    </source>
</evidence>
<proteinExistence type="predicted"/>
<dbReference type="InterPro" id="IPR020314">
    <property type="entry name" value="Uncharacterised_YpzA"/>
</dbReference>
<dbReference type="Pfam" id="PF10819">
    <property type="entry name" value="DUF2564"/>
    <property type="match status" value="1"/>
</dbReference>
<evidence type="ECO:0008006" key="3">
    <source>
        <dbReference type="Google" id="ProtNLM"/>
    </source>
</evidence>
<protein>
    <recommendedName>
        <fullName evidence="3">DUF2564 family protein</fullName>
    </recommendedName>
</protein>
<organism evidence="1 2">
    <name type="scientific">Alteribacter lacisalsi</name>
    <dbReference type="NCBI Taxonomy" id="2045244"/>
    <lineage>
        <taxon>Bacteria</taxon>
        <taxon>Bacillati</taxon>
        <taxon>Bacillota</taxon>
        <taxon>Bacilli</taxon>
        <taxon>Bacillales</taxon>
        <taxon>Bacillaceae</taxon>
        <taxon>Alteribacter</taxon>
    </lineage>
</organism>
<gene>
    <name evidence="1" type="ORF">CR205_06240</name>
</gene>
<sequence>MSEPFNDVQQIEMAIKAAQKMVGQATKSMNPEQLETATNALNDAKAQLQDAVKYEMSGEFGAYSKDLITKLEHQLDEAKD</sequence>